<gene>
    <name evidence="2" type="ORF">WB403_25085</name>
</gene>
<proteinExistence type="predicted"/>
<evidence type="ECO:0008006" key="4">
    <source>
        <dbReference type="Google" id="ProtNLM"/>
    </source>
</evidence>
<protein>
    <recommendedName>
        <fullName evidence="4">Secreted protein</fullName>
    </recommendedName>
</protein>
<feature type="transmembrane region" description="Helical" evidence="1">
    <location>
        <begin position="6"/>
        <end position="25"/>
    </location>
</feature>
<dbReference type="EMBL" id="JBBAYM010000017">
    <property type="protein sequence ID" value="MEI5612436.1"/>
    <property type="molecule type" value="Genomic_DNA"/>
</dbReference>
<dbReference type="RefSeq" id="WP_336558410.1">
    <property type="nucleotide sequence ID" value="NZ_JBBAYL010000008.1"/>
</dbReference>
<evidence type="ECO:0000313" key="3">
    <source>
        <dbReference type="Proteomes" id="UP001365781"/>
    </source>
</evidence>
<evidence type="ECO:0000256" key="1">
    <source>
        <dbReference type="SAM" id="Phobius"/>
    </source>
</evidence>
<organism evidence="2 3">
    <name type="scientific">Streptomyces brasiliscabiei</name>
    <dbReference type="NCBI Taxonomy" id="2736302"/>
    <lineage>
        <taxon>Bacteria</taxon>
        <taxon>Bacillati</taxon>
        <taxon>Actinomycetota</taxon>
        <taxon>Actinomycetes</taxon>
        <taxon>Kitasatosporales</taxon>
        <taxon>Streptomycetaceae</taxon>
        <taxon>Streptomyces</taxon>
    </lineage>
</organism>
<accession>A0ABU8GGW1</accession>
<keyword evidence="1" id="KW-0472">Membrane</keyword>
<keyword evidence="1" id="KW-0812">Transmembrane</keyword>
<comment type="caution">
    <text evidence="2">The sequence shown here is derived from an EMBL/GenBank/DDBJ whole genome shotgun (WGS) entry which is preliminary data.</text>
</comment>
<keyword evidence="3" id="KW-1185">Reference proteome</keyword>
<keyword evidence="1" id="KW-1133">Transmembrane helix</keyword>
<sequence length="102" mass="10597">MDVTTIGSLLVGVAAVVGGLVTYLGKRGENALTGYSSLTNDLQEERDRLDKKVTEQAALLSTQTATIATMAASAAEQSALRAADQAEIARLRALVIDHGGQP</sequence>
<name>A0ABU8GGW1_9ACTN</name>
<reference evidence="2 3" key="1">
    <citation type="submission" date="2024-03" db="EMBL/GenBank/DDBJ databases">
        <title>First Report of Pectobacterium brasiliscabiei causing potato scab in china.</title>
        <authorList>
            <person name="Handique U."/>
        </authorList>
    </citation>
    <scope>NUCLEOTIDE SEQUENCE [LARGE SCALE GENOMIC DNA]</scope>
    <source>
        <strain evidence="2 3">ZRIMU1503</strain>
    </source>
</reference>
<evidence type="ECO:0000313" key="2">
    <source>
        <dbReference type="EMBL" id="MEI5612436.1"/>
    </source>
</evidence>
<dbReference type="Proteomes" id="UP001365781">
    <property type="component" value="Unassembled WGS sequence"/>
</dbReference>